<accession>A0A0G1BRH6</accession>
<dbReference type="EMBL" id="LCEQ01000006">
    <property type="protein sequence ID" value="KKS75814.1"/>
    <property type="molecule type" value="Genomic_DNA"/>
</dbReference>
<sequence length="37" mass="3762">MKEIPALPFGDCHAHGPLLTGLGGHPSRGLVDAAGIR</sequence>
<gene>
    <name evidence="1" type="ORF">UV48_C0006G0028</name>
</gene>
<reference evidence="1 2" key="1">
    <citation type="journal article" date="2015" name="Nature">
        <title>rRNA introns, odd ribosomes, and small enigmatic genomes across a large radiation of phyla.</title>
        <authorList>
            <person name="Brown C.T."/>
            <person name="Hug L.A."/>
            <person name="Thomas B.C."/>
            <person name="Sharon I."/>
            <person name="Castelle C.J."/>
            <person name="Singh A."/>
            <person name="Wilkins M.J."/>
            <person name="Williams K.H."/>
            <person name="Banfield J.F."/>
        </authorList>
    </citation>
    <scope>NUCLEOTIDE SEQUENCE [LARGE SCALE GENOMIC DNA]</scope>
</reference>
<comment type="caution">
    <text evidence="1">The sequence shown here is derived from an EMBL/GenBank/DDBJ whole genome shotgun (WGS) entry which is preliminary data.</text>
</comment>
<proteinExistence type="predicted"/>
<evidence type="ECO:0000313" key="2">
    <source>
        <dbReference type="Proteomes" id="UP000034563"/>
    </source>
</evidence>
<protein>
    <submittedName>
        <fullName evidence="1">Uncharacterized protein</fullName>
    </submittedName>
</protein>
<name>A0A0G1BRH6_9BACT</name>
<evidence type="ECO:0000313" key="1">
    <source>
        <dbReference type="EMBL" id="KKS75814.1"/>
    </source>
</evidence>
<organism evidence="1 2">
    <name type="scientific">Candidatus Azambacteria bacterium GW2011_GWA2_42_9</name>
    <dbReference type="NCBI Taxonomy" id="1618613"/>
    <lineage>
        <taxon>Bacteria</taxon>
        <taxon>Candidatus Azamiibacteriota</taxon>
    </lineage>
</organism>
<dbReference type="Proteomes" id="UP000034563">
    <property type="component" value="Unassembled WGS sequence"/>
</dbReference>
<dbReference type="AlphaFoldDB" id="A0A0G1BRH6"/>